<sequence>MSTQTSRTPQTPQTIVGGIGGLAAGYILWLVAISIGDDLTTVSKWSLAVLLLSGVLAVCAVVGGWGLRWRRKFAWSAFAFGLPILPVVLTLAVLAEIYF</sequence>
<dbReference type="AlphaFoldDB" id="A0A1X2DHR9"/>
<proteinExistence type="predicted"/>
<comment type="caution">
    <text evidence="2">The sequence shown here is derived from an EMBL/GenBank/DDBJ whole genome shotgun (WGS) entry which is preliminary data.</text>
</comment>
<protein>
    <submittedName>
        <fullName evidence="2">Uncharacterized protein</fullName>
    </submittedName>
</protein>
<feature type="transmembrane region" description="Helical" evidence="1">
    <location>
        <begin position="47"/>
        <end position="67"/>
    </location>
</feature>
<evidence type="ECO:0000313" key="2">
    <source>
        <dbReference type="EMBL" id="ORW87661.1"/>
    </source>
</evidence>
<accession>A0A1X2DHR9</accession>
<feature type="transmembrane region" description="Helical" evidence="1">
    <location>
        <begin position="73"/>
        <end position="95"/>
    </location>
</feature>
<evidence type="ECO:0000256" key="1">
    <source>
        <dbReference type="SAM" id="Phobius"/>
    </source>
</evidence>
<gene>
    <name evidence="2" type="ORF">AWC22_08235</name>
</gene>
<dbReference type="RefSeq" id="WP_085248386.1">
    <property type="nucleotide sequence ID" value="NZ_CAJMWI010000001.1"/>
</dbReference>
<dbReference type="Proteomes" id="UP000193087">
    <property type="component" value="Unassembled WGS sequence"/>
</dbReference>
<dbReference type="GeneID" id="93492885"/>
<keyword evidence="1" id="KW-0812">Transmembrane</keyword>
<dbReference type="OrthoDB" id="4735629at2"/>
<keyword evidence="1" id="KW-0472">Membrane</keyword>
<evidence type="ECO:0000313" key="3">
    <source>
        <dbReference type="Proteomes" id="UP000193087"/>
    </source>
</evidence>
<dbReference type="EMBL" id="LQPQ01000003">
    <property type="protein sequence ID" value="ORW87661.1"/>
    <property type="molecule type" value="Genomic_DNA"/>
</dbReference>
<name>A0A1X2DHR9_9MYCO</name>
<feature type="transmembrane region" description="Helical" evidence="1">
    <location>
        <begin position="15"/>
        <end position="35"/>
    </location>
</feature>
<keyword evidence="1" id="KW-1133">Transmembrane helix</keyword>
<keyword evidence="3" id="KW-1185">Reference proteome</keyword>
<organism evidence="2 3">
    <name type="scientific">Mycobacterium riyadhense</name>
    <dbReference type="NCBI Taxonomy" id="486698"/>
    <lineage>
        <taxon>Bacteria</taxon>
        <taxon>Bacillati</taxon>
        <taxon>Actinomycetota</taxon>
        <taxon>Actinomycetes</taxon>
        <taxon>Mycobacteriales</taxon>
        <taxon>Mycobacteriaceae</taxon>
        <taxon>Mycobacterium</taxon>
    </lineage>
</organism>
<reference evidence="2 3" key="1">
    <citation type="submission" date="2016-01" db="EMBL/GenBank/DDBJ databases">
        <title>The new phylogeny of the genus Mycobacterium.</title>
        <authorList>
            <person name="Tarcisio F."/>
            <person name="Conor M."/>
            <person name="Antonella G."/>
            <person name="Elisabetta G."/>
            <person name="Giulia F.S."/>
            <person name="Sara T."/>
            <person name="Anna F."/>
            <person name="Clotilde B."/>
            <person name="Roberto B."/>
            <person name="Veronica D.S."/>
            <person name="Fabio R."/>
            <person name="Monica P."/>
            <person name="Olivier J."/>
            <person name="Enrico T."/>
            <person name="Nicola S."/>
        </authorList>
    </citation>
    <scope>NUCLEOTIDE SEQUENCE [LARGE SCALE GENOMIC DNA]</scope>
    <source>
        <strain evidence="2 3">DSM 45176</strain>
    </source>
</reference>
<dbReference type="STRING" id="486698.AWC22_08235"/>